<evidence type="ECO:0000313" key="1">
    <source>
        <dbReference type="EMBL" id="PAX45738.1"/>
    </source>
</evidence>
<name>A0A2A2T9Z7_9CYAN</name>
<accession>A0A2A2T9Z7</accession>
<dbReference type="GO" id="GO:0003676">
    <property type="term" value="F:nucleic acid binding"/>
    <property type="evidence" value="ECO:0007669"/>
    <property type="project" value="InterPro"/>
</dbReference>
<dbReference type="Gene3D" id="3.30.420.10">
    <property type="entry name" value="Ribonuclease H-like superfamily/Ribonuclease H"/>
    <property type="match status" value="1"/>
</dbReference>
<proteinExistence type="predicted"/>
<dbReference type="InterPro" id="IPR011518">
    <property type="entry name" value="Transposase_36"/>
</dbReference>
<protein>
    <submittedName>
        <fullName evidence="1">ISAzo13 family transposase</fullName>
    </submittedName>
</protein>
<reference evidence="1 2" key="1">
    <citation type="submission" date="2017-08" db="EMBL/GenBank/DDBJ databases">
        <title>Draft genome sequence of filamentous cyanobacterium Calothrix elsteri CCALA 953.</title>
        <authorList>
            <person name="Gagunashvili A.N."/>
            <person name="Elster J."/>
            <person name="Andresson O.S."/>
        </authorList>
    </citation>
    <scope>NUCLEOTIDE SEQUENCE [LARGE SCALE GENOMIC DNA]</scope>
    <source>
        <strain evidence="1 2">CCALA 953</strain>
    </source>
</reference>
<evidence type="ECO:0000313" key="2">
    <source>
        <dbReference type="Proteomes" id="UP000218238"/>
    </source>
</evidence>
<dbReference type="AlphaFoldDB" id="A0A2A2T9Z7"/>
<dbReference type="Pfam" id="PF07592">
    <property type="entry name" value="DDE_Tnp_ISAZ013"/>
    <property type="match status" value="1"/>
</dbReference>
<keyword evidence="2" id="KW-1185">Reference proteome</keyword>
<dbReference type="Proteomes" id="UP000218238">
    <property type="component" value="Unassembled WGS sequence"/>
</dbReference>
<dbReference type="EMBL" id="NTFS01000716">
    <property type="protein sequence ID" value="PAX45738.1"/>
    <property type="molecule type" value="Genomic_DNA"/>
</dbReference>
<sequence>MLLDNSVKKLLNEAVKQLKGAAKRNFIAKTVVELGFGGQELAIKELGWTRYIIRKGIKELKTGITCIDNYSAKGRNKIEEKLPNLLNDIKDIVDSQSQIDPSFKSQRLYTRITASCVRKQLIEKYIYSNEELPTSETIRIKLNNLGYSLKRVAKVQPQKKLPETDAIFEQLAIVNKDADSDPSILRLSMDAKARVNVGSFDRGGKSRILTEASDHDFNPKTTLTPYGIFIPELDELFLYLTESKVTSDFIVDILSDFWESQRKRFAEVKTLVLNQDNGGENNSRRTQFMKRIIEFSQKYELNLRLAYYPPYHSKYNPIERTWAVLEKQWNGSILDEVETVLNFASNMEWKSKKPIVKLVNQTYQTGIKLTKKAMSKIENQIERLTDSNHESFPNLGNWFIDICFVKT</sequence>
<comment type="caution">
    <text evidence="1">The sequence shown here is derived from an EMBL/GenBank/DDBJ whole genome shotgun (WGS) entry which is preliminary data.</text>
</comment>
<dbReference type="RefSeq" id="WP_095725090.1">
    <property type="nucleotide sequence ID" value="NZ_NTFS01000716.1"/>
</dbReference>
<gene>
    <name evidence="1" type="ORF">CK510_30165</name>
</gene>
<dbReference type="OrthoDB" id="149069at2"/>
<dbReference type="InterPro" id="IPR036397">
    <property type="entry name" value="RNaseH_sf"/>
</dbReference>
<dbReference type="NCBIfam" id="NF033519">
    <property type="entry name" value="transpos_ISAzo13"/>
    <property type="match status" value="1"/>
</dbReference>
<organism evidence="1 2">
    <name type="scientific">Brunnivagina elsteri CCALA 953</name>
    <dbReference type="NCBI Taxonomy" id="987040"/>
    <lineage>
        <taxon>Bacteria</taxon>
        <taxon>Bacillati</taxon>
        <taxon>Cyanobacteriota</taxon>
        <taxon>Cyanophyceae</taxon>
        <taxon>Nostocales</taxon>
        <taxon>Calotrichaceae</taxon>
        <taxon>Brunnivagina</taxon>
    </lineage>
</organism>